<gene>
    <name evidence="2" type="primary">hsaD_1</name>
    <name evidence="2" type="ORF">A3Q41_01022</name>
</gene>
<evidence type="ECO:0000259" key="1">
    <source>
        <dbReference type="Pfam" id="PF12697"/>
    </source>
</evidence>
<sequence length="260" mass="27965">MYNVRTGSGSPLVLVHGLGSSYRNWDPIVPALAEHREVIALDLPGFGRTPPLADVSIASLTDALRAYLDSEGLSDADLVGSSMGARMVVELARRGHRGSMVALDPGGFWNDRQVKVFGATITASLALMKRAQPLVPFLAGNPITRTAALAQFSAAPWKLPSGLVEWELKGFSAKTSPSLDAARKALIHGPKQQGAPKGSLQGSLLIGWGRQDKVTTPSQAEVAMQRFPDATLHWFDKCGHFPHWDQPTETARVILRATGR</sequence>
<dbReference type="SUPFAM" id="SSF53474">
    <property type="entry name" value="alpha/beta-Hydrolases"/>
    <property type="match status" value="1"/>
</dbReference>
<dbReference type="InterPro" id="IPR000073">
    <property type="entry name" value="AB_hydrolase_1"/>
</dbReference>
<evidence type="ECO:0000313" key="3">
    <source>
        <dbReference type="Proteomes" id="UP000076038"/>
    </source>
</evidence>
<keyword evidence="3" id="KW-1185">Reference proteome</keyword>
<dbReference type="KEGG" id="rhs:A3Q41_01022"/>
<dbReference type="Proteomes" id="UP000076038">
    <property type="component" value="Chromosome"/>
</dbReference>
<dbReference type="PANTHER" id="PTHR43798">
    <property type="entry name" value="MONOACYLGLYCEROL LIPASE"/>
    <property type="match status" value="1"/>
</dbReference>
<dbReference type="GO" id="GO:0016020">
    <property type="term" value="C:membrane"/>
    <property type="evidence" value="ECO:0007669"/>
    <property type="project" value="TreeGrafter"/>
</dbReference>
<organism evidence="2 3">
    <name type="scientific">Rhodococcoides fascians</name>
    <name type="common">Rhodococcus fascians</name>
    <dbReference type="NCBI Taxonomy" id="1828"/>
    <lineage>
        <taxon>Bacteria</taxon>
        <taxon>Bacillati</taxon>
        <taxon>Actinomycetota</taxon>
        <taxon>Actinomycetes</taxon>
        <taxon>Mycobacteriales</taxon>
        <taxon>Nocardiaceae</taxon>
        <taxon>Rhodococcoides</taxon>
    </lineage>
</organism>
<dbReference type="EMBL" id="CP015220">
    <property type="protein sequence ID" value="AMY22337.1"/>
    <property type="molecule type" value="Genomic_DNA"/>
</dbReference>
<dbReference type="PANTHER" id="PTHR43798:SF33">
    <property type="entry name" value="HYDROLASE, PUTATIVE (AFU_ORTHOLOGUE AFUA_2G14860)-RELATED"/>
    <property type="match status" value="1"/>
</dbReference>
<keyword evidence="2" id="KW-0378">Hydrolase</keyword>
<accession>A0A143QIZ6</accession>
<dbReference type="PATRIC" id="fig|1653479.3.peg.1041"/>
<reference evidence="3" key="2">
    <citation type="submission" date="2016-04" db="EMBL/GenBank/DDBJ databases">
        <title>Complete Genome and Plasmid Sequences for Rhodococcus fascians D188 and Draft Sequences for Rhodococcus spp. Isolates PBTS 1 and PBTS 2.</title>
        <authorList>
            <person name="Stamer R."/>
            <person name="Vereecke D."/>
            <person name="Zhang Y."/>
            <person name="Schilkey F."/>
            <person name="Devitt N."/>
            <person name="Randall J."/>
        </authorList>
    </citation>
    <scope>NUCLEOTIDE SEQUENCE [LARGE SCALE GENOMIC DNA]</scope>
    <source>
        <strain evidence="3">PBTS2</strain>
    </source>
</reference>
<dbReference type="InterPro" id="IPR050266">
    <property type="entry name" value="AB_hydrolase_sf"/>
</dbReference>
<dbReference type="RefSeq" id="WP_048316772.1">
    <property type="nucleotide sequence ID" value="NZ_CP015220.1"/>
</dbReference>
<reference evidence="2 3" key="1">
    <citation type="journal article" date="2016" name="Genome Announc.">
        <title>Complete Genome and Plasmid Sequences for Rhodococcus fascians D188 and Draft Sequences for Rhodococcus Isolates PBTS 1 and PBTS 2.</title>
        <authorList>
            <person name="Stamler R.A."/>
            <person name="Vereecke D."/>
            <person name="Zhang Y."/>
            <person name="Schilkey F."/>
            <person name="Devitt N."/>
            <person name="Randall J.J."/>
        </authorList>
    </citation>
    <scope>NUCLEOTIDE SEQUENCE [LARGE SCALE GENOMIC DNA]</scope>
    <source>
        <strain evidence="2 3">PBTS2</strain>
    </source>
</reference>
<dbReference type="Gene3D" id="3.40.50.1820">
    <property type="entry name" value="alpha/beta hydrolase"/>
    <property type="match status" value="1"/>
</dbReference>
<dbReference type="EC" id="3.7.1.17" evidence="2"/>
<dbReference type="OrthoDB" id="27092at2"/>
<dbReference type="InterPro" id="IPR029058">
    <property type="entry name" value="AB_hydrolase_fold"/>
</dbReference>
<evidence type="ECO:0000313" key="2">
    <source>
        <dbReference type="EMBL" id="AMY22337.1"/>
    </source>
</evidence>
<name>A0A143QIZ6_RHOFA</name>
<dbReference type="GO" id="GO:0102296">
    <property type="term" value="F:4,5-9,10-diseco-3-hydroxy-5,9,17-trioxoandrosta-1(10),2-diene-4-oate hydrolase activity"/>
    <property type="evidence" value="ECO:0007669"/>
    <property type="project" value="UniProtKB-EC"/>
</dbReference>
<protein>
    <submittedName>
        <fullName evidence="2">4,5:9,10-diseco-3-hydroxy-5,9, 17-trioxoandrosta-1(10),2-diene-4-oate hydrolase</fullName>
        <ecNumber evidence="2">3.7.1.17</ecNumber>
    </submittedName>
</protein>
<dbReference type="AlphaFoldDB" id="A0A143QIZ6"/>
<proteinExistence type="predicted"/>
<dbReference type="PRINTS" id="PR00111">
    <property type="entry name" value="ABHYDROLASE"/>
</dbReference>
<feature type="domain" description="AB hydrolase-1" evidence="1">
    <location>
        <begin position="12"/>
        <end position="252"/>
    </location>
</feature>
<dbReference type="Pfam" id="PF12697">
    <property type="entry name" value="Abhydrolase_6"/>
    <property type="match status" value="1"/>
</dbReference>